<gene>
    <name evidence="5" type="ORF">RGD00_18870</name>
</gene>
<dbReference type="PANTHER" id="PTHR33376:SF15">
    <property type="entry name" value="BLL6794 PROTEIN"/>
    <property type="match status" value="1"/>
</dbReference>
<dbReference type="Proteomes" id="UP001247754">
    <property type="component" value="Unassembled WGS sequence"/>
</dbReference>
<dbReference type="InterPro" id="IPR018389">
    <property type="entry name" value="DctP_fam"/>
</dbReference>
<feature type="chain" id="PRO_5046195500" evidence="4">
    <location>
        <begin position="27"/>
        <end position="358"/>
    </location>
</feature>
<dbReference type="PANTHER" id="PTHR33376">
    <property type="match status" value="1"/>
</dbReference>
<keyword evidence="6" id="KW-1185">Reference proteome</keyword>
<organism evidence="5 6">
    <name type="scientific">Ruixingdingia sedimenti</name>
    <dbReference type="NCBI Taxonomy" id="3073604"/>
    <lineage>
        <taxon>Bacteria</taxon>
        <taxon>Pseudomonadati</taxon>
        <taxon>Pseudomonadota</taxon>
        <taxon>Alphaproteobacteria</taxon>
        <taxon>Rhodobacterales</taxon>
        <taxon>Paracoccaceae</taxon>
        <taxon>Ruixingdingia</taxon>
    </lineage>
</organism>
<dbReference type="Gene3D" id="3.40.190.170">
    <property type="entry name" value="Bacterial extracellular solute-binding protein, family 7"/>
    <property type="match status" value="1"/>
</dbReference>
<dbReference type="NCBIfam" id="NF037995">
    <property type="entry name" value="TRAP_S1"/>
    <property type="match status" value="1"/>
</dbReference>
<evidence type="ECO:0000313" key="5">
    <source>
        <dbReference type="EMBL" id="MDR5654677.1"/>
    </source>
</evidence>
<accession>A0ABU1FE75</accession>
<comment type="subcellular location">
    <subcellularLocation>
        <location evidence="1">Periplasm</location>
    </subcellularLocation>
</comment>
<dbReference type="RefSeq" id="WP_310458832.1">
    <property type="nucleotide sequence ID" value="NZ_JAVKPH010000031.1"/>
</dbReference>
<feature type="signal peptide" evidence="4">
    <location>
        <begin position="1"/>
        <end position="26"/>
    </location>
</feature>
<evidence type="ECO:0000313" key="6">
    <source>
        <dbReference type="Proteomes" id="UP001247754"/>
    </source>
</evidence>
<dbReference type="EMBL" id="JAVKPH010000031">
    <property type="protein sequence ID" value="MDR5654677.1"/>
    <property type="molecule type" value="Genomic_DNA"/>
</dbReference>
<evidence type="ECO:0000256" key="2">
    <source>
        <dbReference type="ARBA" id="ARBA00022729"/>
    </source>
</evidence>
<dbReference type="CDD" id="cd13666">
    <property type="entry name" value="PBP2_TRAP_DctP_like_1"/>
    <property type="match status" value="1"/>
</dbReference>
<comment type="caution">
    <text evidence="5">The sequence shown here is derived from an EMBL/GenBank/DDBJ whole genome shotgun (WGS) entry which is preliminary data.</text>
</comment>
<protein>
    <submittedName>
        <fullName evidence="5">C4-dicarboxylate TRAP transporter substrate-binding protein</fullName>
    </submittedName>
</protein>
<reference evidence="5 6" key="1">
    <citation type="submission" date="2023-09" db="EMBL/GenBank/DDBJ databases">
        <title>Xinfangfangia sedmenti sp. nov., isolated the sedment.</title>
        <authorList>
            <person name="Xu L."/>
        </authorList>
    </citation>
    <scope>NUCLEOTIDE SEQUENCE [LARGE SCALE GENOMIC DNA]</scope>
    <source>
        <strain evidence="5 6">LG-4</strain>
    </source>
</reference>
<sequence length="358" mass="38734">MNTYGLSTALAGALVLCVPFAGTALADNFTLRVGAGHPSAPTIYVNLIEQFFVPEVRRRVAEETEHEVTFIEGYGGALVGVSDTLEAVESGLLDIGGYCVCLEPSKLYLHNFPYYAPFGPTDGEAAIAAARATYDAVPWLQEAFDRDYGQVLLGLSGFDNYHIGTVEPWDTLADLKGVKISGAGPNLPWLQYAQAVPIQSALTDAYMSMQTGVYDGWLVFPSAYLAYRLYEPAPYYTLVDFGAMATAVLTMNARSLARLPEDVQAIIREVGREYEQRSGVIMNERQAAALAGLEAAGATVRTLPEQTRIDWANALADLPRQSATDANGRGMPGTEVLQTYIAQAAEGGHHWIVDYSLD</sequence>
<dbReference type="InterPro" id="IPR038404">
    <property type="entry name" value="TRAP_DctP_sf"/>
</dbReference>
<evidence type="ECO:0000256" key="1">
    <source>
        <dbReference type="ARBA" id="ARBA00004418"/>
    </source>
</evidence>
<evidence type="ECO:0000256" key="3">
    <source>
        <dbReference type="ARBA" id="ARBA00022764"/>
    </source>
</evidence>
<keyword evidence="3" id="KW-0574">Periplasm</keyword>
<name>A0ABU1FE75_9RHOB</name>
<keyword evidence="2 4" id="KW-0732">Signal</keyword>
<proteinExistence type="predicted"/>
<evidence type="ECO:0000256" key="4">
    <source>
        <dbReference type="SAM" id="SignalP"/>
    </source>
</evidence>
<dbReference type="Pfam" id="PF03480">
    <property type="entry name" value="DctP"/>
    <property type="match status" value="1"/>
</dbReference>